<evidence type="ECO:0000313" key="2">
    <source>
        <dbReference type="EMBL" id="OTX55598.1"/>
    </source>
</evidence>
<dbReference type="EMBL" id="NFCY01000009">
    <property type="protein sequence ID" value="OTX55598.1"/>
    <property type="molecule type" value="Genomic_DNA"/>
</dbReference>
<sequence length="82" mass="9570">MKAPFIVTISYKTKTFYNNNRMYLKRKKLIIPNKCYIMINREGIKMLDQITWGTPGSLLCLGFFFAGLGIFLRSMTSYSKNK</sequence>
<comment type="caution">
    <text evidence="2">The sequence shown here is derived from an EMBL/GenBank/DDBJ whole genome shotgun (WGS) entry which is preliminary data.</text>
</comment>
<feature type="transmembrane region" description="Helical" evidence="1">
    <location>
        <begin position="50"/>
        <end position="72"/>
    </location>
</feature>
<organism evidence="2 3">
    <name type="scientific">Bacillus thuringiensis serovar sooncheon</name>
    <dbReference type="NCBI Taxonomy" id="180891"/>
    <lineage>
        <taxon>Bacteria</taxon>
        <taxon>Bacillati</taxon>
        <taxon>Bacillota</taxon>
        <taxon>Bacilli</taxon>
        <taxon>Bacillales</taxon>
        <taxon>Bacillaceae</taxon>
        <taxon>Bacillus</taxon>
        <taxon>Bacillus cereus group</taxon>
    </lineage>
</organism>
<name>A0A9Q5X5E3_BACTU</name>
<dbReference type="AlphaFoldDB" id="A0A9Q5X5E3"/>
<evidence type="ECO:0000313" key="3">
    <source>
        <dbReference type="Proteomes" id="UP000194733"/>
    </source>
</evidence>
<proteinExistence type="predicted"/>
<gene>
    <name evidence="2" type="ORF">BK724_03295</name>
</gene>
<accession>A0A9Q5X5E3</accession>
<dbReference type="Proteomes" id="UP000194733">
    <property type="component" value="Unassembled WGS sequence"/>
</dbReference>
<protein>
    <submittedName>
        <fullName evidence="2">Uncharacterized protein</fullName>
    </submittedName>
</protein>
<reference evidence="2 3" key="1">
    <citation type="submission" date="2016-10" db="EMBL/GenBank/DDBJ databases">
        <title>Comparative genomics of Bacillus thuringiensis reveals a path to pathogens against multiple invertebrate hosts.</title>
        <authorList>
            <person name="Zheng J."/>
            <person name="Gao Q."/>
            <person name="Liu H."/>
            <person name="Peng D."/>
            <person name="Ruan L."/>
            <person name="Sun M."/>
        </authorList>
    </citation>
    <scope>NUCLEOTIDE SEQUENCE [LARGE SCALE GENOMIC DNA]</scope>
    <source>
        <strain evidence="2">BGSC 4BB1</strain>
    </source>
</reference>
<evidence type="ECO:0000256" key="1">
    <source>
        <dbReference type="SAM" id="Phobius"/>
    </source>
</evidence>
<keyword evidence="1" id="KW-0472">Membrane</keyword>
<keyword evidence="1" id="KW-1133">Transmembrane helix</keyword>
<keyword evidence="1" id="KW-0812">Transmembrane</keyword>